<dbReference type="EMBL" id="QXFV01002865">
    <property type="protein sequence ID" value="KAE8982463.1"/>
    <property type="molecule type" value="Genomic_DNA"/>
</dbReference>
<protein>
    <recommendedName>
        <fullName evidence="4">EGF-like domain-containing protein</fullName>
    </recommendedName>
</protein>
<proteinExistence type="predicted"/>
<dbReference type="Proteomes" id="UP000429607">
    <property type="component" value="Unassembled WGS sequence"/>
</dbReference>
<evidence type="ECO:0000313" key="2">
    <source>
        <dbReference type="EMBL" id="KAE8982463.1"/>
    </source>
</evidence>
<keyword evidence="1" id="KW-0732">Signal</keyword>
<reference evidence="2 3" key="1">
    <citation type="submission" date="2018-09" db="EMBL/GenBank/DDBJ databases">
        <title>Genomic investigation of the strawberry pathogen Phytophthora fragariae indicates pathogenicity is determined by transcriptional variation in three key races.</title>
        <authorList>
            <person name="Adams T.M."/>
            <person name="Armitage A.D."/>
            <person name="Sobczyk M.K."/>
            <person name="Bates H.J."/>
            <person name="Dunwell J.M."/>
            <person name="Nellist C.F."/>
            <person name="Harrison R.J."/>
        </authorList>
    </citation>
    <scope>NUCLEOTIDE SEQUENCE [LARGE SCALE GENOMIC DNA]</scope>
    <source>
        <strain evidence="2 3">SCRP249</strain>
    </source>
</reference>
<evidence type="ECO:0000256" key="1">
    <source>
        <dbReference type="SAM" id="SignalP"/>
    </source>
</evidence>
<evidence type="ECO:0008006" key="4">
    <source>
        <dbReference type="Google" id="ProtNLM"/>
    </source>
</evidence>
<sequence length="128" mass="13476">MSSTLRTLVALLLVSLAILSPIAAQEECSGHGTMHGNHCHCEAGYGSEGVECVATGAAASCPAGGISWELSMAMALENGTYTISFARYRSQGDQVTPCTFLRAVATGTKQNVWHCSSLFIRVFSTTLT</sequence>
<feature type="chain" id="PRO_5025369434" description="EGF-like domain-containing protein" evidence="1">
    <location>
        <begin position="25"/>
        <end position="128"/>
    </location>
</feature>
<gene>
    <name evidence="2" type="ORF">PR001_g23717</name>
</gene>
<name>A0A6A3ISN0_9STRA</name>
<organism evidence="2 3">
    <name type="scientific">Phytophthora rubi</name>
    <dbReference type="NCBI Taxonomy" id="129364"/>
    <lineage>
        <taxon>Eukaryota</taxon>
        <taxon>Sar</taxon>
        <taxon>Stramenopiles</taxon>
        <taxon>Oomycota</taxon>
        <taxon>Peronosporomycetes</taxon>
        <taxon>Peronosporales</taxon>
        <taxon>Peronosporaceae</taxon>
        <taxon>Phytophthora</taxon>
    </lineage>
</organism>
<feature type="signal peptide" evidence="1">
    <location>
        <begin position="1"/>
        <end position="24"/>
    </location>
</feature>
<dbReference type="AlphaFoldDB" id="A0A6A3ISN0"/>
<evidence type="ECO:0000313" key="3">
    <source>
        <dbReference type="Proteomes" id="UP000429607"/>
    </source>
</evidence>
<accession>A0A6A3ISN0</accession>
<comment type="caution">
    <text evidence="2">The sequence shown here is derived from an EMBL/GenBank/DDBJ whole genome shotgun (WGS) entry which is preliminary data.</text>
</comment>